<sequence>MLLSVGLLKSFGNNMRQRLSVPTRYSLMLLGFAFPAFLLQIILLWLTPKAPRDLYLNTALIGALVGSVVGCFVFYTSRNYGFRTAFLCSLAPPYLLVIFFPIFLYIAMLCAVYG</sequence>
<gene>
    <name evidence="2" type="ORF">A3J50_01805</name>
</gene>
<keyword evidence="1" id="KW-0812">Transmembrane</keyword>
<evidence type="ECO:0000313" key="3">
    <source>
        <dbReference type="Proteomes" id="UP000177821"/>
    </source>
</evidence>
<feature type="transmembrane region" description="Helical" evidence="1">
    <location>
        <begin position="25"/>
        <end position="47"/>
    </location>
</feature>
<keyword evidence="1" id="KW-1133">Transmembrane helix</keyword>
<feature type="transmembrane region" description="Helical" evidence="1">
    <location>
        <begin position="95"/>
        <end position="113"/>
    </location>
</feature>
<keyword evidence="1" id="KW-0472">Membrane</keyword>
<dbReference type="Proteomes" id="UP000177821">
    <property type="component" value="Unassembled WGS sequence"/>
</dbReference>
<dbReference type="EMBL" id="MHCX01000011">
    <property type="protein sequence ID" value="OGY29927.1"/>
    <property type="molecule type" value="Genomic_DNA"/>
</dbReference>
<name>A0A1G1WRY4_9BACT</name>
<reference evidence="2 3" key="1">
    <citation type="journal article" date="2016" name="Nat. Commun.">
        <title>Thousands of microbial genomes shed light on interconnected biogeochemical processes in an aquifer system.</title>
        <authorList>
            <person name="Anantharaman K."/>
            <person name="Brown C.T."/>
            <person name="Hug L.A."/>
            <person name="Sharon I."/>
            <person name="Castelle C.J."/>
            <person name="Probst A.J."/>
            <person name="Thomas B.C."/>
            <person name="Singh A."/>
            <person name="Wilkins M.J."/>
            <person name="Karaoz U."/>
            <person name="Brodie E.L."/>
            <person name="Williams K.H."/>
            <person name="Hubbard S.S."/>
            <person name="Banfield J.F."/>
        </authorList>
    </citation>
    <scope>NUCLEOTIDE SEQUENCE [LARGE SCALE GENOMIC DNA]</scope>
</reference>
<protein>
    <submittedName>
        <fullName evidence="2">Uncharacterized protein</fullName>
    </submittedName>
</protein>
<dbReference type="AlphaFoldDB" id="A0A1G1WRY4"/>
<proteinExistence type="predicted"/>
<comment type="caution">
    <text evidence="2">The sequence shown here is derived from an EMBL/GenBank/DDBJ whole genome shotgun (WGS) entry which is preliminary data.</text>
</comment>
<evidence type="ECO:0000313" key="2">
    <source>
        <dbReference type="EMBL" id="OGY29927.1"/>
    </source>
</evidence>
<feature type="transmembrane region" description="Helical" evidence="1">
    <location>
        <begin position="54"/>
        <end position="75"/>
    </location>
</feature>
<accession>A0A1G1WRY4</accession>
<evidence type="ECO:0000256" key="1">
    <source>
        <dbReference type="SAM" id="Phobius"/>
    </source>
</evidence>
<organism evidence="2 3">
    <name type="scientific">Candidatus Woykebacteria bacterium RIFCSPHIGHO2_02_FULL_43_16b</name>
    <dbReference type="NCBI Taxonomy" id="1802601"/>
    <lineage>
        <taxon>Bacteria</taxon>
        <taxon>Candidatus Woykeibacteriota</taxon>
    </lineage>
</organism>